<gene>
    <name evidence="2" type="primary">gb01238</name>
    <name evidence="2" type="ORF">PR202_gb01238</name>
</gene>
<keyword evidence="3" id="KW-1185">Reference proteome</keyword>
<feature type="compositionally biased region" description="Pro residues" evidence="1">
    <location>
        <begin position="1"/>
        <end position="15"/>
    </location>
</feature>
<name>A0AAV5DW38_ELECO</name>
<evidence type="ECO:0000256" key="1">
    <source>
        <dbReference type="SAM" id="MobiDB-lite"/>
    </source>
</evidence>
<evidence type="ECO:0000313" key="3">
    <source>
        <dbReference type="Proteomes" id="UP001054889"/>
    </source>
</evidence>
<dbReference type="Proteomes" id="UP001054889">
    <property type="component" value="Unassembled WGS sequence"/>
</dbReference>
<accession>A0AAV5DW38</accession>
<comment type="caution">
    <text evidence="2">The sequence shown here is derived from an EMBL/GenBank/DDBJ whole genome shotgun (WGS) entry which is preliminary data.</text>
</comment>
<dbReference type="EMBL" id="BQKI01000071">
    <property type="protein sequence ID" value="GJN14415.1"/>
    <property type="molecule type" value="Genomic_DNA"/>
</dbReference>
<dbReference type="AlphaFoldDB" id="A0AAV5DW38"/>
<sequence>MAPSRPPLWQSPPWPSRGRQGDLKGGEACLFPCRSCLPLSVVSFRCIASMTDLVVNDALEVADAKICLEKPASHSESWPYAREVEPQIAAVASSCTDPWGGGCSRARRRRCDAGASRPYDWGKPLRPARRCRGLLARRVRSAAPRMFRKREGIWPKSNRDDGSH</sequence>
<evidence type="ECO:0000313" key="2">
    <source>
        <dbReference type="EMBL" id="GJN14415.1"/>
    </source>
</evidence>
<organism evidence="2 3">
    <name type="scientific">Eleusine coracana subsp. coracana</name>
    <dbReference type="NCBI Taxonomy" id="191504"/>
    <lineage>
        <taxon>Eukaryota</taxon>
        <taxon>Viridiplantae</taxon>
        <taxon>Streptophyta</taxon>
        <taxon>Embryophyta</taxon>
        <taxon>Tracheophyta</taxon>
        <taxon>Spermatophyta</taxon>
        <taxon>Magnoliopsida</taxon>
        <taxon>Liliopsida</taxon>
        <taxon>Poales</taxon>
        <taxon>Poaceae</taxon>
        <taxon>PACMAD clade</taxon>
        <taxon>Chloridoideae</taxon>
        <taxon>Cynodonteae</taxon>
        <taxon>Eleusininae</taxon>
        <taxon>Eleusine</taxon>
    </lineage>
</organism>
<feature type="region of interest" description="Disordered" evidence="1">
    <location>
        <begin position="1"/>
        <end position="20"/>
    </location>
</feature>
<proteinExistence type="predicted"/>
<protein>
    <submittedName>
        <fullName evidence="2">Uncharacterized protein</fullName>
    </submittedName>
</protein>
<reference evidence="2" key="2">
    <citation type="submission" date="2021-12" db="EMBL/GenBank/DDBJ databases">
        <title>Resequencing data analysis of finger millet.</title>
        <authorList>
            <person name="Hatakeyama M."/>
            <person name="Aluri S."/>
            <person name="Balachadran M.T."/>
            <person name="Sivarajan S.R."/>
            <person name="Poveda L."/>
            <person name="Shimizu-Inatsugi R."/>
            <person name="Schlapbach R."/>
            <person name="Sreeman S.M."/>
            <person name="Shimizu K.K."/>
        </authorList>
    </citation>
    <scope>NUCLEOTIDE SEQUENCE</scope>
</reference>
<reference evidence="2" key="1">
    <citation type="journal article" date="2018" name="DNA Res.">
        <title>Multiple hybrid de novo genome assembly of finger millet, an orphan allotetraploid crop.</title>
        <authorList>
            <person name="Hatakeyama M."/>
            <person name="Aluri S."/>
            <person name="Balachadran M.T."/>
            <person name="Sivarajan S.R."/>
            <person name="Patrignani A."/>
            <person name="Gruter S."/>
            <person name="Poveda L."/>
            <person name="Shimizu-Inatsugi R."/>
            <person name="Baeten J."/>
            <person name="Francoijs K.J."/>
            <person name="Nataraja K.N."/>
            <person name="Reddy Y.A.N."/>
            <person name="Phadnis S."/>
            <person name="Ravikumar R.L."/>
            <person name="Schlapbach R."/>
            <person name="Sreeman S.M."/>
            <person name="Shimizu K.K."/>
        </authorList>
    </citation>
    <scope>NUCLEOTIDE SEQUENCE</scope>
</reference>